<proteinExistence type="predicted"/>
<dbReference type="InterPro" id="IPR008507">
    <property type="entry name" value="DUF789"/>
</dbReference>
<accession>A0A392MA82</accession>
<feature type="non-terminal residue" evidence="2">
    <location>
        <position position="1"/>
    </location>
</feature>
<dbReference type="PANTHER" id="PTHR31343:SF5">
    <property type="entry name" value="DUF789 FAMILY PROTEIN"/>
    <property type="match status" value="1"/>
</dbReference>
<dbReference type="Proteomes" id="UP000265520">
    <property type="component" value="Unassembled WGS sequence"/>
</dbReference>
<dbReference type="AlphaFoldDB" id="A0A392MA82"/>
<organism evidence="2 3">
    <name type="scientific">Trifolium medium</name>
    <dbReference type="NCBI Taxonomy" id="97028"/>
    <lineage>
        <taxon>Eukaryota</taxon>
        <taxon>Viridiplantae</taxon>
        <taxon>Streptophyta</taxon>
        <taxon>Embryophyta</taxon>
        <taxon>Tracheophyta</taxon>
        <taxon>Spermatophyta</taxon>
        <taxon>Magnoliopsida</taxon>
        <taxon>eudicotyledons</taxon>
        <taxon>Gunneridae</taxon>
        <taxon>Pentapetalae</taxon>
        <taxon>rosids</taxon>
        <taxon>fabids</taxon>
        <taxon>Fabales</taxon>
        <taxon>Fabaceae</taxon>
        <taxon>Papilionoideae</taxon>
        <taxon>50 kb inversion clade</taxon>
        <taxon>NPAAA clade</taxon>
        <taxon>Hologalegina</taxon>
        <taxon>IRL clade</taxon>
        <taxon>Trifolieae</taxon>
        <taxon>Trifolium</taxon>
    </lineage>
</organism>
<reference evidence="2 3" key="1">
    <citation type="journal article" date="2018" name="Front. Plant Sci.">
        <title>Red Clover (Trifolium pratense) and Zigzag Clover (T. medium) - A Picture of Genomic Similarities and Differences.</title>
        <authorList>
            <person name="Dluhosova J."/>
            <person name="Istvanek J."/>
            <person name="Nedelnik J."/>
            <person name="Repkova J."/>
        </authorList>
    </citation>
    <scope>NUCLEOTIDE SEQUENCE [LARGE SCALE GENOMIC DNA]</scope>
    <source>
        <strain evidence="3">cv. 10/8</strain>
        <tissue evidence="2">Leaf</tissue>
    </source>
</reference>
<evidence type="ECO:0000313" key="2">
    <source>
        <dbReference type="EMBL" id="MCH84417.1"/>
    </source>
</evidence>
<sequence>YVGEDSDIDYYRDSSSDGSSDSEFGKRIEHSIAQRINQYRTGDASLQMNRLSVQEGFSSDESETGNPRDLLFEYPIYRIPTGQTLKDLDACFLTYHTLHTPLTGNGGTQAPTMLYPNDMDGVPKMSLPTFAMASYKLKGSIWMKNGVSDNQLANSLLQAADNWLRLVQVNHPDYQFFVSHGTYHK</sequence>
<evidence type="ECO:0000256" key="1">
    <source>
        <dbReference type="SAM" id="MobiDB-lite"/>
    </source>
</evidence>
<dbReference type="Pfam" id="PF05623">
    <property type="entry name" value="DUF789"/>
    <property type="match status" value="1"/>
</dbReference>
<gene>
    <name evidence="2" type="ORF">A2U01_0005249</name>
</gene>
<dbReference type="PANTHER" id="PTHR31343">
    <property type="entry name" value="T15D22.8"/>
    <property type="match status" value="1"/>
</dbReference>
<protein>
    <submittedName>
        <fullName evidence="2">Uncharacterized protein</fullName>
    </submittedName>
</protein>
<comment type="caution">
    <text evidence="2">The sequence shown here is derived from an EMBL/GenBank/DDBJ whole genome shotgun (WGS) entry which is preliminary data.</text>
</comment>
<evidence type="ECO:0000313" key="3">
    <source>
        <dbReference type="Proteomes" id="UP000265520"/>
    </source>
</evidence>
<feature type="region of interest" description="Disordered" evidence="1">
    <location>
        <begin position="1"/>
        <end position="25"/>
    </location>
</feature>
<dbReference type="EMBL" id="LXQA010006783">
    <property type="protein sequence ID" value="MCH84417.1"/>
    <property type="molecule type" value="Genomic_DNA"/>
</dbReference>
<keyword evidence="3" id="KW-1185">Reference proteome</keyword>
<name>A0A392MA82_9FABA</name>